<comment type="caution">
    <text evidence="3">The sequence shown here is derived from an EMBL/GenBank/DDBJ whole genome shotgun (WGS) entry which is preliminary data.</text>
</comment>
<dbReference type="InterPro" id="IPR046623">
    <property type="entry name" value="DUF6536"/>
</dbReference>
<keyword evidence="1" id="KW-1133">Transmembrane helix</keyword>
<proteinExistence type="predicted"/>
<feature type="domain" description="DUF6536" evidence="2">
    <location>
        <begin position="41"/>
        <end position="196"/>
    </location>
</feature>
<evidence type="ECO:0000259" key="2">
    <source>
        <dbReference type="Pfam" id="PF20163"/>
    </source>
</evidence>
<reference evidence="3 4" key="1">
    <citation type="submission" date="2024-07" db="EMBL/GenBank/DDBJ databases">
        <title>Section-level genome sequencing and comparative genomics of Aspergillus sections Usti and Cavernicolus.</title>
        <authorList>
            <consortium name="Lawrence Berkeley National Laboratory"/>
            <person name="Nybo J.L."/>
            <person name="Vesth T.C."/>
            <person name="Theobald S."/>
            <person name="Frisvad J.C."/>
            <person name="Larsen T.O."/>
            <person name="Kjaerboelling I."/>
            <person name="Rothschild-Mancinelli K."/>
            <person name="Lyhne E.K."/>
            <person name="Kogle M.E."/>
            <person name="Barry K."/>
            <person name="Clum A."/>
            <person name="Na H."/>
            <person name="Ledsgaard L."/>
            <person name="Lin J."/>
            <person name="Lipzen A."/>
            <person name="Kuo A."/>
            <person name="Riley R."/>
            <person name="Mondo S."/>
            <person name="Labutti K."/>
            <person name="Haridas S."/>
            <person name="Pangalinan J."/>
            <person name="Salamov A.A."/>
            <person name="Simmons B.A."/>
            <person name="Magnuson J.K."/>
            <person name="Chen J."/>
            <person name="Drula E."/>
            <person name="Henrissat B."/>
            <person name="Wiebenga A."/>
            <person name="Lubbers R.J."/>
            <person name="Gomes A.C."/>
            <person name="Makela M.R."/>
            <person name="Stajich J."/>
            <person name="Grigoriev I.V."/>
            <person name="Mortensen U.H."/>
            <person name="De Vries R.P."/>
            <person name="Baker S.E."/>
            <person name="Andersen M.R."/>
        </authorList>
    </citation>
    <scope>NUCLEOTIDE SEQUENCE [LARGE SCALE GENOMIC DNA]</scope>
    <source>
        <strain evidence="3 4">CBS 209.92</strain>
    </source>
</reference>
<accession>A0ABR4FX38</accession>
<dbReference type="PANTHER" id="PTHR35395">
    <property type="entry name" value="DUF6536 DOMAIN-CONTAINING PROTEIN"/>
    <property type="match status" value="1"/>
</dbReference>
<feature type="transmembrane region" description="Helical" evidence="1">
    <location>
        <begin position="404"/>
        <end position="429"/>
    </location>
</feature>
<evidence type="ECO:0000313" key="4">
    <source>
        <dbReference type="Proteomes" id="UP001610563"/>
    </source>
</evidence>
<protein>
    <recommendedName>
        <fullName evidence="2">DUF6536 domain-containing protein</fullName>
    </recommendedName>
</protein>
<keyword evidence="1" id="KW-0472">Membrane</keyword>
<keyword evidence="1" id="KW-0812">Transmembrane</keyword>
<feature type="transmembrane region" description="Helical" evidence="1">
    <location>
        <begin position="499"/>
        <end position="518"/>
    </location>
</feature>
<name>A0ABR4FX38_9EURO</name>
<dbReference type="EMBL" id="JBFTWV010000090">
    <property type="protein sequence ID" value="KAL2787800.1"/>
    <property type="molecule type" value="Genomic_DNA"/>
</dbReference>
<dbReference type="Proteomes" id="UP001610563">
    <property type="component" value="Unassembled WGS sequence"/>
</dbReference>
<keyword evidence="4" id="KW-1185">Reference proteome</keyword>
<dbReference type="PANTHER" id="PTHR35395:SF1">
    <property type="entry name" value="DUF6536 DOMAIN-CONTAINING PROTEIN"/>
    <property type="match status" value="1"/>
</dbReference>
<feature type="transmembrane region" description="Helical" evidence="1">
    <location>
        <begin position="558"/>
        <end position="578"/>
    </location>
</feature>
<evidence type="ECO:0000313" key="3">
    <source>
        <dbReference type="EMBL" id="KAL2787800.1"/>
    </source>
</evidence>
<gene>
    <name evidence="3" type="ORF">BJX66DRAFT_340882</name>
</gene>
<organism evidence="3 4">
    <name type="scientific">Aspergillus keveii</name>
    <dbReference type="NCBI Taxonomy" id="714993"/>
    <lineage>
        <taxon>Eukaryota</taxon>
        <taxon>Fungi</taxon>
        <taxon>Dikarya</taxon>
        <taxon>Ascomycota</taxon>
        <taxon>Pezizomycotina</taxon>
        <taxon>Eurotiomycetes</taxon>
        <taxon>Eurotiomycetidae</taxon>
        <taxon>Eurotiales</taxon>
        <taxon>Aspergillaceae</taxon>
        <taxon>Aspergillus</taxon>
        <taxon>Aspergillus subgen. Nidulantes</taxon>
    </lineage>
</organism>
<feature type="transmembrane region" description="Helical" evidence="1">
    <location>
        <begin position="158"/>
        <end position="175"/>
    </location>
</feature>
<dbReference type="Pfam" id="PF20163">
    <property type="entry name" value="DUF6536"/>
    <property type="match status" value="1"/>
</dbReference>
<sequence length="587" mass="64332">MGPWDSSLFKGFTYTGLRPAQQVDASDGQGEANEDEKQPHWIRGVHICAALSSAVLLVNLVLLIIAIVLSRRVNDNSGVSSGDVIYDGSCTISKRWDTALHLLINVLSTTIIAASNYTMQTLVAPSREEVNRSHEKGKWLDIGTPSTRNLFVVGPYRVWLWVVLLVTATPFHLLYNSVVFGALGTNEFSAVLVPSDLDLANTPSYRTPGLEECFHVTGMPWEMFAAYMSNGTYRRVDAAECLELTTAERSHGVRAVVGLSNDLSIQDGGDRAILSSWIGADLGPPPVDTLAAPFANRTWAFTLPTLDGGQSAGYTMNNFTVLDCAKEAVNGGETACADGYRLAAWLASTQPQTLENVTAYIQAELSTPITVYRDAWTCDFEEIDREHYRTNGCLILETEDRCKLVYNLPLCIVVIAAAAVKIAAMFLAARLGRKRTPPLLTVGDAVASFMTQPDATTRGRCWITRLDVRDGTWDSPSRSGGQRLRPRELWISAASSRRWMATFLSCGATIGVGIYLLVEAAKHLDSPSTWWTDYGFGEYSKNNYMAIDVDRLSSAPPLAQILVANAPQFAITISYYFYNNVLTTMLA</sequence>
<feature type="transmembrane region" description="Helical" evidence="1">
    <location>
        <begin position="44"/>
        <end position="69"/>
    </location>
</feature>
<evidence type="ECO:0000256" key="1">
    <source>
        <dbReference type="SAM" id="Phobius"/>
    </source>
</evidence>